<feature type="transmembrane region" description="Helical" evidence="4">
    <location>
        <begin position="21"/>
        <end position="39"/>
    </location>
</feature>
<dbReference type="PIRSF" id="PIRSF026583">
    <property type="entry name" value="YybT"/>
    <property type="match status" value="1"/>
</dbReference>
<name>A0A6N7US73_9FIRM</name>
<dbReference type="RefSeq" id="WP_154476770.1">
    <property type="nucleotide sequence ID" value="NZ_VULY01000018.1"/>
</dbReference>
<evidence type="ECO:0000259" key="6">
    <source>
        <dbReference type="Pfam" id="PF02272"/>
    </source>
</evidence>
<comment type="caution">
    <text evidence="7">The sequence shown here is derived from an EMBL/GenBank/DDBJ whole genome shotgun (WGS) entry which is preliminary data.</text>
</comment>
<dbReference type="Pfam" id="PF01368">
    <property type="entry name" value="DHH"/>
    <property type="match status" value="1"/>
</dbReference>
<dbReference type="EMBL" id="VULY01000018">
    <property type="protein sequence ID" value="MSR93671.1"/>
    <property type="molecule type" value="Genomic_DNA"/>
</dbReference>
<dbReference type="InterPro" id="IPR051319">
    <property type="entry name" value="Oligoribo/pAp-PDE_c-di-AMP_PDE"/>
</dbReference>
<feature type="binding site" evidence="2">
    <location>
        <position position="529"/>
    </location>
    <ligand>
        <name>Mn(2+)</name>
        <dbReference type="ChEBI" id="CHEBI:29035"/>
        <label>2</label>
    </ligand>
</feature>
<gene>
    <name evidence="7" type="ORF">FYJ34_05190</name>
</gene>
<keyword evidence="2" id="KW-0464">Manganese</keyword>
<dbReference type="Gene3D" id="3.90.1640.10">
    <property type="entry name" value="inorganic pyrophosphatase (n-terminal core)"/>
    <property type="match status" value="1"/>
</dbReference>
<dbReference type="AlphaFoldDB" id="A0A6N7US73"/>
<dbReference type="Gene3D" id="3.10.310.30">
    <property type="match status" value="1"/>
</dbReference>
<dbReference type="GO" id="GO:0046872">
    <property type="term" value="F:metal ion binding"/>
    <property type="evidence" value="ECO:0007669"/>
    <property type="project" value="UniProtKB-KW"/>
</dbReference>
<dbReference type="InterPro" id="IPR003156">
    <property type="entry name" value="DHHA1_dom"/>
</dbReference>
<feature type="binding site" evidence="2">
    <location>
        <position position="382"/>
    </location>
    <ligand>
        <name>Mn(2+)</name>
        <dbReference type="ChEBI" id="CHEBI:29035"/>
        <label>2</label>
    </ligand>
</feature>
<dbReference type="InterPro" id="IPR038763">
    <property type="entry name" value="DHH_sf"/>
</dbReference>
<dbReference type="SUPFAM" id="SSF64182">
    <property type="entry name" value="DHH phosphoesterases"/>
    <property type="match status" value="1"/>
</dbReference>
<dbReference type="GO" id="GO:0016787">
    <property type="term" value="F:hydrolase activity"/>
    <property type="evidence" value="ECO:0007669"/>
    <property type="project" value="UniProtKB-UniRule"/>
</dbReference>
<keyword evidence="3" id="KW-0175">Coiled coil</keyword>
<dbReference type="GO" id="GO:0003676">
    <property type="term" value="F:nucleic acid binding"/>
    <property type="evidence" value="ECO:0007669"/>
    <property type="project" value="UniProtKB-UniRule"/>
</dbReference>
<evidence type="ECO:0000259" key="5">
    <source>
        <dbReference type="Pfam" id="PF01368"/>
    </source>
</evidence>
<feature type="binding site" evidence="2">
    <location>
        <position position="380"/>
    </location>
    <ligand>
        <name>Mn(2+)</name>
        <dbReference type="ChEBI" id="CHEBI:29035"/>
        <label>1</label>
    </ligand>
</feature>
<keyword evidence="4" id="KW-0812">Transmembrane</keyword>
<comment type="similarity">
    <text evidence="1">Belongs to the GdpP/PdeA phosphodiesterase family.</text>
</comment>
<dbReference type="Proteomes" id="UP000434409">
    <property type="component" value="Unassembled WGS sequence"/>
</dbReference>
<accession>A0A6N7US73</accession>
<protein>
    <recommendedName>
        <fullName evidence="1">Cyclic-di-AMP phosphodiesterase</fullName>
        <ecNumber evidence="1">3.1.4.-</ecNumber>
    </recommendedName>
</protein>
<comment type="catalytic activity">
    <reaction evidence="1">
        <text>3',3'-c-di-AMP + H2O = 5'-O-phosphonoadenylyl-(3'-&gt;5')-adenosine + H(+)</text>
        <dbReference type="Rhea" id="RHEA:54420"/>
        <dbReference type="ChEBI" id="CHEBI:15377"/>
        <dbReference type="ChEBI" id="CHEBI:15378"/>
        <dbReference type="ChEBI" id="CHEBI:71500"/>
        <dbReference type="ChEBI" id="CHEBI:138171"/>
    </reaction>
</comment>
<evidence type="ECO:0000256" key="3">
    <source>
        <dbReference type="SAM" id="Coils"/>
    </source>
</evidence>
<feature type="transmembrane region" description="Helical" evidence="4">
    <location>
        <begin position="45"/>
        <end position="64"/>
    </location>
</feature>
<organism evidence="7 8">
    <name type="scientific">Suipraeoptans intestinalis</name>
    <dbReference type="NCBI Taxonomy" id="2606628"/>
    <lineage>
        <taxon>Bacteria</taxon>
        <taxon>Bacillati</taxon>
        <taxon>Bacillota</taxon>
        <taxon>Clostridia</taxon>
        <taxon>Lachnospirales</taxon>
        <taxon>Lachnospiraceae</taxon>
        <taxon>Suipraeoptans</taxon>
    </lineage>
</organism>
<dbReference type="PANTHER" id="PTHR47618:SF2">
    <property type="entry name" value="CYCLIC-DI-AMP PHOSPHODIESTERASE GDPP"/>
    <property type="match status" value="1"/>
</dbReference>
<feature type="coiled-coil region" evidence="3">
    <location>
        <begin position="656"/>
        <end position="686"/>
    </location>
</feature>
<evidence type="ECO:0000313" key="7">
    <source>
        <dbReference type="EMBL" id="MSR93671.1"/>
    </source>
</evidence>
<proteinExistence type="inferred from homology"/>
<comment type="function">
    <text evidence="1">Has phosphodiesterase (PDE) activity against cyclic-di-AMP (c-di-AMP).</text>
</comment>
<feature type="binding site" evidence="2">
    <location>
        <position position="474"/>
    </location>
    <ligand>
        <name>Mn(2+)</name>
        <dbReference type="ChEBI" id="CHEBI:29035"/>
        <label>2</label>
    </ligand>
</feature>
<feature type="domain" description="DHHA1" evidence="6">
    <location>
        <begin position="604"/>
        <end position="682"/>
    </location>
</feature>
<evidence type="ECO:0000256" key="2">
    <source>
        <dbReference type="PIRSR" id="PIRSR026583-50"/>
    </source>
</evidence>
<keyword evidence="1" id="KW-1003">Cell membrane</keyword>
<keyword evidence="8" id="KW-1185">Reference proteome</keyword>
<dbReference type="InterPro" id="IPR001667">
    <property type="entry name" value="DDH_dom"/>
</dbReference>
<feature type="binding site" evidence="2">
    <location>
        <position position="376"/>
    </location>
    <ligand>
        <name>Mn(2+)</name>
        <dbReference type="ChEBI" id="CHEBI:29035"/>
        <label>1</label>
    </ligand>
</feature>
<comment type="subcellular location">
    <subcellularLocation>
        <location evidence="1">Cell membrane</location>
    </subcellularLocation>
</comment>
<dbReference type="FunFam" id="3.90.1640.10:FF:000002">
    <property type="entry name" value="Cyclic-di-AMP phosphodiesterase"/>
    <property type="match status" value="1"/>
</dbReference>
<keyword evidence="4" id="KW-1133">Transmembrane helix</keyword>
<keyword evidence="2" id="KW-0479">Metal-binding</keyword>
<evidence type="ECO:0000256" key="4">
    <source>
        <dbReference type="SAM" id="Phobius"/>
    </source>
</evidence>
<feature type="binding site" evidence="2">
    <location>
        <position position="450"/>
    </location>
    <ligand>
        <name>Mn(2+)</name>
        <dbReference type="ChEBI" id="CHEBI:29035"/>
        <label>2</label>
    </ligand>
</feature>
<sequence>MAEKEKQQVKLKGQLKYYLQMPMVMTVLLVLMNIWIYQIDRKAGTLMFILLAVYAGIVVALYVYSKSAVMKDLIEFAAQYGIVQNTLLKELSIAYAILLEDGKVVWMNDCFQESFGVFQQQKLYLSKYIPQLNRGVFPKDVDERTQIEVSYEGREYIAELRRVWAEGFSDTEKLLQMPSEKEYFIAVSLRDVTDMNRYIRQNEEQRLVAGLIYIDNYDEVVVSVEEVRQSLLVALVDRRINQYIARIDGIVKKMENDKYFVIFQKKYLEGLEDDRFSLLEDVKSVNIGNRIPATLSIGLGFSETAYAQSNDYARVAIDLALGRGGDQAVIKDRTGTTYYGGKREQTAKNTRVKARVKAEALREFITVKDKIFVMGHKMADMDSFGAAIGIYRAVAALEKTAHIVIDEISTTVRPLYDSFLKDISYPRDFFLKPEEAVDLADENSLVIVVDINRPYMTECPELLKKTETIVVLDHHRQSSDHIENALLSYIEPYASSTCEMVAEVLQYIVDDVNIPSIEASSMYAGITIDTNNFLNKTGVRTFEAAAFLRRSGADITLVRKLLRDDMEAYRAKAAIISGASVYKGMFALAMGEDLSIESPTIAGAQAANELLDINGIKASFVLTEHNGKIYVSARSIDEVNVQYLMEKLGGGGHLNAAGAQFDHTDMERAMEELKEKIDEYLQEEGDE</sequence>
<dbReference type="InterPro" id="IPR014528">
    <property type="entry name" value="GdpP/PdeA"/>
</dbReference>
<feature type="domain" description="DDH" evidence="5">
    <location>
        <begin position="370"/>
        <end position="526"/>
    </location>
</feature>
<dbReference type="PANTHER" id="PTHR47618">
    <property type="entry name" value="BIFUNCTIONAL OLIGORIBONUCLEASE AND PAP PHOSPHATASE NRNA"/>
    <property type="match status" value="1"/>
</dbReference>
<keyword evidence="1 4" id="KW-0472">Membrane</keyword>
<evidence type="ECO:0000256" key="1">
    <source>
        <dbReference type="PIRNR" id="PIRNR026583"/>
    </source>
</evidence>
<feature type="binding site" evidence="2">
    <location>
        <position position="450"/>
    </location>
    <ligand>
        <name>Mn(2+)</name>
        <dbReference type="ChEBI" id="CHEBI:29035"/>
        <label>1</label>
    </ligand>
</feature>
<evidence type="ECO:0000313" key="8">
    <source>
        <dbReference type="Proteomes" id="UP000434409"/>
    </source>
</evidence>
<dbReference type="Pfam" id="PF02272">
    <property type="entry name" value="DHHA1"/>
    <property type="match status" value="1"/>
</dbReference>
<dbReference type="EC" id="3.1.4.-" evidence="1"/>
<keyword evidence="1" id="KW-0378">Hydrolase</keyword>
<dbReference type="GO" id="GO:0005886">
    <property type="term" value="C:plasma membrane"/>
    <property type="evidence" value="ECO:0007669"/>
    <property type="project" value="UniProtKB-SubCell"/>
</dbReference>
<dbReference type="Pfam" id="PF24898">
    <property type="entry name" value="GGDEF_GdpP"/>
    <property type="match status" value="1"/>
</dbReference>
<comment type="cofactor">
    <cofactor evidence="2">
        <name>Mn(2+)</name>
        <dbReference type="ChEBI" id="CHEBI:29035"/>
    </cofactor>
    <text evidence="2">For phosphodiesterase activity, probably binds 2 Mn(2+) per subunit.</text>
</comment>
<reference evidence="7 8" key="1">
    <citation type="submission" date="2019-08" db="EMBL/GenBank/DDBJ databases">
        <title>In-depth cultivation of the pig gut microbiome towards novel bacterial diversity and tailored functional studies.</title>
        <authorList>
            <person name="Wylensek D."/>
            <person name="Hitch T.C.A."/>
            <person name="Clavel T."/>
        </authorList>
    </citation>
    <scope>NUCLEOTIDE SEQUENCE [LARGE SCALE GENOMIC DNA]</scope>
    <source>
        <strain evidence="7 8">68-1-5</strain>
    </source>
</reference>